<dbReference type="PROSITE" id="PS00455">
    <property type="entry name" value="AMP_BINDING"/>
    <property type="match status" value="1"/>
</dbReference>
<protein>
    <submittedName>
        <fullName evidence="3">AMP-dependent synthetase</fullName>
    </submittedName>
</protein>
<evidence type="ECO:0000313" key="3">
    <source>
        <dbReference type="EMBL" id="KHK91546.1"/>
    </source>
</evidence>
<dbReference type="OrthoDB" id="9803968at2"/>
<dbReference type="STRING" id="1348853.LK12_12040"/>
<dbReference type="GO" id="GO:0016878">
    <property type="term" value="F:acid-thiol ligase activity"/>
    <property type="evidence" value="ECO:0007669"/>
    <property type="project" value="UniProtKB-ARBA"/>
</dbReference>
<dbReference type="Pfam" id="PF00501">
    <property type="entry name" value="AMP-binding"/>
    <property type="match status" value="1"/>
</dbReference>
<evidence type="ECO:0000313" key="4">
    <source>
        <dbReference type="Proteomes" id="UP000031057"/>
    </source>
</evidence>
<dbReference type="RefSeq" id="WP_039283952.1">
    <property type="nucleotide sequence ID" value="NZ_JTDI01000003.1"/>
</dbReference>
<dbReference type="SUPFAM" id="SSF56801">
    <property type="entry name" value="Acetyl-CoA synthetase-like"/>
    <property type="match status" value="1"/>
</dbReference>
<evidence type="ECO:0000259" key="1">
    <source>
        <dbReference type="Pfam" id="PF00501"/>
    </source>
</evidence>
<dbReference type="Gene3D" id="3.40.50.12780">
    <property type="entry name" value="N-terminal domain of ligase-like"/>
    <property type="match status" value="1"/>
</dbReference>
<feature type="domain" description="AMP-dependent synthetase/ligase" evidence="1">
    <location>
        <begin position="20"/>
        <end position="401"/>
    </location>
</feature>
<dbReference type="InterPro" id="IPR042099">
    <property type="entry name" value="ANL_N_sf"/>
</dbReference>
<dbReference type="InterPro" id="IPR050237">
    <property type="entry name" value="ATP-dep_AMP-bd_enzyme"/>
</dbReference>
<proteinExistence type="predicted"/>
<dbReference type="Pfam" id="PF13193">
    <property type="entry name" value="AMP-binding_C"/>
    <property type="match status" value="1"/>
</dbReference>
<dbReference type="InterPro" id="IPR025110">
    <property type="entry name" value="AMP-bd_C"/>
</dbReference>
<dbReference type="InterPro" id="IPR020845">
    <property type="entry name" value="AMP-binding_CS"/>
</dbReference>
<dbReference type="Gene3D" id="3.30.300.30">
    <property type="match status" value="1"/>
</dbReference>
<dbReference type="PANTHER" id="PTHR43767">
    <property type="entry name" value="LONG-CHAIN-FATTY-ACID--COA LIGASE"/>
    <property type="match status" value="1"/>
</dbReference>
<dbReference type="EMBL" id="JTDI01000003">
    <property type="protein sequence ID" value="KHK91546.1"/>
    <property type="molecule type" value="Genomic_DNA"/>
</dbReference>
<sequence length="538" mass="58036">MPARNSDATRPSTIPALLAEVVARRGEADAIATVAETISYRELDERSANLARALIAAGAGKGTRIALLAPDGIFWITAYLASLRIGALLTCISTLASPKELAHMLRNSDVRFLLSARRFLGHDYGEKLEAALPGLAAATPANLHVTDAPYLRRVWMDDSAGLDWCDAIADLQALADAPGAPGKDLLAAIEAQVSPADEAVIVYTSGSTSLPKAVVHSQWNVTRHPPELAKLFLVKEGDRMLPMLPAFWLGGMAMAMQVLSQGATLVYPASPDLEVVLETIRTCAVDRLNGWGDGLIRLRAMASEQGIDVDAIVGLGPFRDAEGNPIPPHLQSNMLGMSETFAPHSAEPINVRLPDDKPGASGRTVNGYERRVVDPETGAEVPPGELGELQLRGGALMSGFYGKRRCEVFTPDGYYPTGDLVRIDEDGYLTFVARRNDMIKTRAANVSRLEVEAALRELPGVANCVVTGLPDEEFGQIVAAAVVPAEGVEPDPEMLRTMLRDTISSYKVPRRFVFVREEDIPRTTTGKLKLDQLKVLFD</sequence>
<dbReference type="PANTHER" id="PTHR43767:SF1">
    <property type="entry name" value="NONRIBOSOMAL PEPTIDE SYNTHASE PES1 (EUROFUNG)-RELATED"/>
    <property type="match status" value="1"/>
</dbReference>
<keyword evidence="4" id="KW-1185">Reference proteome</keyword>
<dbReference type="InterPro" id="IPR045851">
    <property type="entry name" value="AMP-bd_C_sf"/>
</dbReference>
<dbReference type="Proteomes" id="UP000031057">
    <property type="component" value="Unassembled WGS sequence"/>
</dbReference>
<feature type="domain" description="AMP-binding enzyme C-terminal" evidence="2">
    <location>
        <begin position="450"/>
        <end position="527"/>
    </location>
</feature>
<name>A0A0B1ZLX9_9SPHN</name>
<evidence type="ECO:0000259" key="2">
    <source>
        <dbReference type="Pfam" id="PF13193"/>
    </source>
</evidence>
<dbReference type="CDD" id="cd04433">
    <property type="entry name" value="AFD_class_I"/>
    <property type="match status" value="1"/>
</dbReference>
<accession>A0A0B1ZLX9</accession>
<dbReference type="AlphaFoldDB" id="A0A0B1ZLX9"/>
<reference evidence="3 4" key="1">
    <citation type="submission" date="2014-10" db="EMBL/GenBank/DDBJ databases">
        <title>Genome sequence of Novosphingobium malaysiense MUSC 273(T).</title>
        <authorList>
            <person name="Lee L.-H."/>
        </authorList>
    </citation>
    <scope>NUCLEOTIDE SEQUENCE [LARGE SCALE GENOMIC DNA]</scope>
    <source>
        <strain evidence="3 4">MUSC 273</strain>
    </source>
</reference>
<comment type="caution">
    <text evidence="3">The sequence shown here is derived from an EMBL/GenBank/DDBJ whole genome shotgun (WGS) entry which is preliminary data.</text>
</comment>
<dbReference type="InterPro" id="IPR000873">
    <property type="entry name" value="AMP-dep_synth/lig_dom"/>
</dbReference>
<organism evidence="3 4">
    <name type="scientific">Novosphingobium malaysiense</name>
    <dbReference type="NCBI Taxonomy" id="1348853"/>
    <lineage>
        <taxon>Bacteria</taxon>
        <taxon>Pseudomonadati</taxon>
        <taxon>Pseudomonadota</taxon>
        <taxon>Alphaproteobacteria</taxon>
        <taxon>Sphingomonadales</taxon>
        <taxon>Sphingomonadaceae</taxon>
        <taxon>Novosphingobium</taxon>
    </lineage>
</organism>
<gene>
    <name evidence="3" type="ORF">LK12_12040</name>
</gene>